<gene>
    <name evidence="5" type="ORF">BDV28DRAFT_83043</name>
</gene>
<dbReference type="SMART" id="SM00198">
    <property type="entry name" value="SCP"/>
    <property type="match status" value="1"/>
</dbReference>
<protein>
    <submittedName>
        <fullName evidence="5">CAP domain-containing protein</fullName>
    </submittedName>
</protein>
<feature type="chain" id="PRO_5025068290" evidence="3">
    <location>
        <begin position="36"/>
        <end position="274"/>
    </location>
</feature>
<feature type="region of interest" description="Disordered" evidence="1">
    <location>
        <begin position="227"/>
        <end position="248"/>
    </location>
</feature>
<dbReference type="PROSITE" id="PS01009">
    <property type="entry name" value="CRISP_1"/>
    <property type="match status" value="1"/>
</dbReference>
<dbReference type="Gene3D" id="3.40.33.10">
    <property type="entry name" value="CAP"/>
    <property type="match status" value="1"/>
</dbReference>
<dbReference type="OrthoDB" id="337038at2759"/>
<keyword evidence="2" id="KW-0812">Transmembrane</keyword>
<evidence type="ECO:0000313" key="6">
    <source>
        <dbReference type="Proteomes" id="UP000327118"/>
    </source>
</evidence>
<dbReference type="InterPro" id="IPR014044">
    <property type="entry name" value="CAP_dom"/>
</dbReference>
<feature type="domain" description="SCP" evidence="4">
    <location>
        <begin position="62"/>
        <end position="204"/>
    </location>
</feature>
<dbReference type="InterPro" id="IPR001283">
    <property type="entry name" value="CRISP-related"/>
</dbReference>
<proteinExistence type="predicted"/>
<name>A0A5N6ZKH1_9EURO</name>
<feature type="transmembrane region" description="Helical" evidence="2">
    <location>
        <begin position="255"/>
        <end position="273"/>
    </location>
</feature>
<dbReference type="FunFam" id="3.40.33.10:FF:000031">
    <property type="entry name" value="Extracellular SCP domain-containing protein Pry1"/>
    <property type="match status" value="1"/>
</dbReference>
<evidence type="ECO:0000259" key="4">
    <source>
        <dbReference type="SMART" id="SM00198"/>
    </source>
</evidence>
<keyword evidence="3" id="KW-0732">Signal</keyword>
<dbReference type="GO" id="GO:0005576">
    <property type="term" value="C:extracellular region"/>
    <property type="evidence" value="ECO:0007669"/>
    <property type="project" value="InterPro"/>
</dbReference>
<dbReference type="Pfam" id="PF00188">
    <property type="entry name" value="CAP"/>
    <property type="match status" value="1"/>
</dbReference>
<dbReference type="PANTHER" id="PTHR10334">
    <property type="entry name" value="CYSTEINE-RICH SECRETORY PROTEIN-RELATED"/>
    <property type="match status" value="1"/>
</dbReference>
<keyword evidence="6" id="KW-1185">Reference proteome</keyword>
<sequence>MLTTIFPHKHSHLIPVLAPCLQLLLIFILTRQAKAQQTVQTTVMVTIAPTSPHPPSYTSPEVFKDTMLSSSNTYRKEHNASNLVWNETLTGYAKDWAEGCKWKHSHGPYGENLAFGYPDVSAAVSAWGDERRMYDFNKPTGFSEETGHFTQLVWRATTDVGCAAIDCGYGNGTNNEKRGGSGSYTKAQGWYVVCEYSPPGNVIGTSRTDGGEKGLFKVNVQSASTYSGPYSTESGSPPASTTTPTTSQSGADQVLVTYGLVWGWVGAMVLVMMG</sequence>
<dbReference type="EMBL" id="ML739036">
    <property type="protein sequence ID" value="KAE8356650.1"/>
    <property type="molecule type" value="Genomic_DNA"/>
</dbReference>
<dbReference type="PRINTS" id="PR00837">
    <property type="entry name" value="V5TPXLIKE"/>
</dbReference>
<evidence type="ECO:0000256" key="1">
    <source>
        <dbReference type="SAM" id="MobiDB-lite"/>
    </source>
</evidence>
<feature type="signal peptide" evidence="3">
    <location>
        <begin position="1"/>
        <end position="35"/>
    </location>
</feature>
<organism evidence="5 6">
    <name type="scientific">Aspergillus coremiiformis</name>
    <dbReference type="NCBI Taxonomy" id="138285"/>
    <lineage>
        <taxon>Eukaryota</taxon>
        <taxon>Fungi</taxon>
        <taxon>Dikarya</taxon>
        <taxon>Ascomycota</taxon>
        <taxon>Pezizomycotina</taxon>
        <taxon>Eurotiomycetes</taxon>
        <taxon>Eurotiomycetidae</taxon>
        <taxon>Eurotiales</taxon>
        <taxon>Aspergillaceae</taxon>
        <taxon>Aspergillus</taxon>
        <taxon>Aspergillus subgen. Circumdati</taxon>
    </lineage>
</organism>
<dbReference type="SUPFAM" id="SSF55797">
    <property type="entry name" value="PR-1-like"/>
    <property type="match status" value="1"/>
</dbReference>
<keyword evidence="2" id="KW-1133">Transmembrane helix</keyword>
<feature type="compositionally biased region" description="Low complexity" evidence="1">
    <location>
        <begin position="231"/>
        <end position="248"/>
    </location>
</feature>
<dbReference type="AlphaFoldDB" id="A0A5N6ZKH1"/>
<evidence type="ECO:0000256" key="2">
    <source>
        <dbReference type="SAM" id="Phobius"/>
    </source>
</evidence>
<evidence type="ECO:0000313" key="5">
    <source>
        <dbReference type="EMBL" id="KAE8356650.1"/>
    </source>
</evidence>
<keyword evidence="2" id="KW-0472">Membrane</keyword>
<reference evidence="6" key="1">
    <citation type="submission" date="2019-04" db="EMBL/GenBank/DDBJ databases">
        <title>Friends and foes A comparative genomics studyof 23 Aspergillus species from section Flavi.</title>
        <authorList>
            <consortium name="DOE Joint Genome Institute"/>
            <person name="Kjaerbolling I."/>
            <person name="Vesth T."/>
            <person name="Frisvad J.C."/>
            <person name="Nybo J.L."/>
            <person name="Theobald S."/>
            <person name="Kildgaard S."/>
            <person name="Isbrandt T."/>
            <person name="Kuo A."/>
            <person name="Sato A."/>
            <person name="Lyhne E.K."/>
            <person name="Kogle M.E."/>
            <person name="Wiebenga A."/>
            <person name="Kun R.S."/>
            <person name="Lubbers R.J."/>
            <person name="Makela M.R."/>
            <person name="Barry K."/>
            <person name="Chovatia M."/>
            <person name="Clum A."/>
            <person name="Daum C."/>
            <person name="Haridas S."/>
            <person name="He G."/>
            <person name="LaButti K."/>
            <person name="Lipzen A."/>
            <person name="Mondo S."/>
            <person name="Riley R."/>
            <person name="Salamov A."/>
            <person name="Simmons B.A."/>
            <person name="Magnuson J.K."/>
            <person name="Henrissat B."/>
            <person name="Mortensen U.H."/>
            <person name="Larsen T.O."/>
            <person name="Devries R.P."/>
            <person name="Grigoriev I.V."/>
            <person name="Machida M."/>
            <person name="Baker S.E."/>
            <person name="Andersen M.R."/>
        </authorList>
    </citation>
    <scope>NUCLEOTIDE SEQUENCE [LARGE SCALE GENOMIC DNA]</scope>
    <source>
        <strain evidence="6">CBS 553.77</strain>
    </source>
</reference>
<dbReference type="Proteomes" id="UP000327118">
    <property type="component" value="Unassembled WGS sequence"/>
</dbReference>
<dbReference type="InterPro" id="IPR018244">
    <property type="entry name" value="Allrgn_V5/Tpx1_CS"/>
</dbReference>
<accession>A0A5N6ZKH1</accession>
<dbReference type="InterPro" id="IPR035940">
    <property type="entry name" value="CAP_sf"/>
</dbReference>
<evidence type="ECO:0000256" key="3">
    <source>
        <dbReference type="SAM" id="SignalP"/>
    </source>
</evidence>